<dbReference type="STRING" id="97359.A0A550CBV9"/>
<dbReference type="InterPro" id="IPR013655">
    <property type="entry name" value="PAS_fold_3"/>
</dbReference>
<dbReference type="Proteomes" id="UP000320762">
    <property type="component" value="Unassembled WGS sequence"/>
</dbReference>
<feature type="domain" description="PAS" evidence="4">
    <location>
        <begin position="442"/>
        <end position="505"/>
    </location>
</feature>
<feature type="domain" description="PAS" evidence="4">
    <location>
        <begin position="233"/>
        <end position="255"/>
    </location>
</feature>
<evidence type="ECO:0000313" key="5">
    <source>
        <dbReference type="EMBL" id="TRM62279.1"/>
    </source>
</evidence>
<comment type="caution">
    <text evidence="5">The sequence shown here is derived from an EMBL/GenBank/DDBJ whole genome shotgun (WGS) entry which is preliminary data.</text>
</comment>
<sequence length="874" mass="93747">MPFEKYFQDGEVADNYSRAGPSNYQHVEYGSAVPQSSAPSAYMRVPTSHMPGVQLQIPQFVYSSAPTLAPGGGAEVLPVSMFDSAGPSGSGWFHNNGFATPKLPYVPAVTGNSYYNGTNGAATHIPYEFDMPVQRQPTPKQQLQQQEQQHAEATALSPMGFDDAGHALLQPHQLLALSAPNPLNLPLYSASGFDLLSILARIANRPHPKVVLGPVDMTCSFAVVDVRRYDCPIIYCSPTFSALTGYSERDVVGKNCRFLQSPNGIQQKGEVRTHTSHEAVAHLKKSLVSDKECQTTIVNYRKNGTPFINLVTVIPVRGGVSGDPDEEEDVVYHVGFQVDLTEQPNAILERLRDGSYIVNYSSSYGAGSSGQNGGLISTAHRERGNKPIPTLSISKELKKLLNDQQFVSSISISDDTVHPLQEKSAEAPISSSEQNSPLNLMLLEKTPDFVHVVSLKGSFLYIAPTVKRVLGYEPGELVGKGLSDICHPADVVPLMRELKEASSTGTESAGITSASAGACKVPTLQDPSMPRTVDLLFRARTKTGRFVWMECRGRLHVEPGKGRKAIMLSGRAREMLECKWGRLRAGGGLAPSGVGPGGAQVPQEFWGTLAAGAGGRAAFAAVGGGVTDVLGWDAADVLGRAVSMLVCGGASAGAVDAEVARMHAAHQAQGDNSPRTLQLRMRSRDGAEVDVRLVLYRPFAHRAVTHTVVPAPVIFQCAIADAVATNADIRHSPRANVYEEFEAARGTSWQYELQQVRYANQRLLDEIAVVEAQLGVQPVPPMYGAPSQTTAPIQRQQQVMGSATAVPPTINAQQQQQQQSMMGVRPTSHASGMHVPPIVTALPPQVQDWSALSAASSQLSSRKRTWEGIDSGGG</sequence>
<keyword evidence="1" id="KW-0285">Flavoprotein</keyword>
<dbReference type="GO" id="GO:0005634">
    <property type="term" value="C:nucleus"/>
    <property type="evidence" value="ECO:0007669"/>
    <property type="project" value="TreeGrafter"/>
</dbReference>
<dbReference type="PROSITE" id="PS50112">
    <property type="entry name" value="PAS"/>
    <property type="match status" value="2"/>
</dbReference>
<keyword evidence="3" id="KW-0157">Chromophore</keyword>
<dbReference type="PANTHER" id="PTHR47429:SF7">
    <property type="entry name" value="GATA-FACTOR"/>
    <property type="match status" value="1"/>
</dbReference>
<evidence type="ECO:0000256" key="1">
    <source>
        <dbReference type="ARBA" id="ARBA00022630"/>
    </source>
</evidence>
<dbReference type="NCBIfam" id="TIGR00229">
    <property type="entry name" value="sensory_box"/>
    <property type="match status" value="1"/>
</dbReference>
<dbReference type="Gene3D" id="3.30.450.20">
    <property type="entry name" value="PAS domain"/>
    <property type="match status" value="2"/>
</dbReference>
<evidence type="ECO:0000256" key="2">
    <source>
        <dbReference type="ARBA" id="ARBA00022643"/>
    </source>
</evidence>
<proteinExistence type="predicted"/>
<keyword evidence="6" id="KW-1185">Reference proteome</keyword>
<protein>
    <submittedName>
        <fullName evidence="5">PAS domain-containing protein</fullName>
    </submittedName>
</protein>
<dbReference type="InterPro" id="IPR035965">
    <property type="entry name" value="PAS-like_dom_sf"/>
</dbReference>
<dbReference type="CDD" id="cd00130">
    <property type="entry name" value="PAS"/>
    <property type="match status" value="2"/>
</dbReference>
<keyword evidence="2" id="KW-0288">FMN</keyword>
<dbReference type="SMART" id="SM00091">
    <property type="entry name" value="PAS"/>
    <property type="match status" value="2"/>
</dbReference>
<dbReference type="EMBL" id="VDMD01000013">
    <property type="protein sequence ID" value="TRM62279.1"/>
    <property type="molecule type" value="Genomic_DNA"/>
</dbReference>
<evidence type="ECO:0000313" key="6">
    <source>
        <dbReference type="Proteomes" id="UP000320762"/>
    </source>
</evidence>
<evidence type="ECO:0000256" key="3">
    <source>
        <dbReference type="ARBA" id="ARBA00022991"/>
    </source>
</evidence>
<gene>
    <name evidence="5" type="ORF">BD626DRAFT_498722</name>
</gene>
<accession>A0A550CBV9</accession>
<dbReference type="AlphaFoldDB" id="A0A550CBV9"/>
<dbReference type="Pfam" id="PF13426">
    <property type="entry name" value="PAS_9"/>
    <property type="match status" value="1"/>
</dbReference>
<dbReference type="PANTHER" id="PTHR47429">
    <property type="entry name" value="PROTEIN TWIN LOV 1"/>
    <property type="match status" value="1"/>
</dbReference>
<dbReference type="SUPFAM" id="SSF55785">
    <property type="entry name" value="PYP-like sensor domain (PAS domain)"/>
    <property type="match status" value="2"/>
</dbReference>
<dbReference type="Pfam" id="PF08447">
    <property type="entry name" value="PAS_3"/>
    <property type="match status" value="1"/>
</dbReference>
<reference evidence="5 6" key="1">
    <citation type="journal article" date="2019" name="New Phytol.">
        <title>Comparative genomics reveals unique wood-decay strategies and fruiting body development in the Schizophyllaceae.</title>
        <authorList>
            <person name="Almasi E."/>
            <person name="Sahu N."/>
            <person name="Krizsan K."/>
            <person name="Balint B."/>
            <person name="Kovacs G.M."/>
            <person name="Kiss B."/>
            <person name="Cseklye J."/>
            <person name="Drula E."/>
            <person name="Henrissat B."/>
            <person name="Nagy I."/>
            <person name="Chovatia M."/>
            <person name="Adam C."/>
            <person name="LaButti K."/>
            <person name="Lipzen A."/>
            <person name="Riley R."/>
            <person name="Grigoriev I.V."/>
            <person name="Nagy L.G."/>
        </authorList>
    </citation>
    <scope>NUCLEOTIDE SEQUENCE [LARGE SCALE GENOMIC DNA]</scope>
    <source>
        <strain evidence="5 6">NL-1724</strain>
    </source>
</reference>
<dbReference type="InterPro" id="IPR000014">
    <property type="entry name" value="PAS"/>
</dbReference>
<organism evidence="5 6">
    <name type="scientific">Schizophyllum amplum</name>
    <dbReference type="NCBI Taxonomy" id="97359"/>
    <lineage>
        <taxon>Eukaryota</taxon>
        <taxon>Fungi</taxon>
        <taxon>Dikarya</taxon>
        <taxon>Basidiomycota</taxon>
        <taxon>Agaricomycotina</taxon>
        <taxon>Agaricomycetes</taxon>
        <taxon>Agaricomycetidae</taxon>
        <taxon>Agaricales</taxon>
        <taxon>Schizophyllaceae</taxon>
        <taxon>Schizophyllum</taxon>
    </lineage>
</organism>
<dbReference type="OrthoDB" id="447251at2759"/>
<name>A0A550CBV9_9AGAR</name>
<evidence type="ECO:0000259" key="4">
    <source>
        <dbReference type="PROSITE" id="PS50112"/>
    </source>
</evidence>